<comment type="caution">
    <text evidence="2">The sequence shown here is derived from an EMBL/GenBank/DDBJ whole genome shotgun (WGS) entry which is preliminary data.</text>
</comment>
<evidence type="ECO:0000313" key="3">
    <source>
        <dbReference type="Proteomes" id="UP000218231"/>
    </source>
</evidence>
<gene>
    <name evidence="2" type="ORF">WR25_24598</name>
</gene>
<evidence type="ECO:0000313" key="2">
    <source>
        <dbReference type="EMBL" id="PAV59170.1"/>
    </source>
</evidence>
<dbReference type="Proteomes" id="UP000218231">
    <property type="component" value="Unassembled WGS sequence"/>
</dbReference>
<sequence length="139" mass="15493">MNPDGISPPARKSQPPTSDTAFAMLQPKPARTLVRASRHLLVCGLSQEVVKEDARLFNYFTRFGGVEKLKRILDEESGGHVVIVSFLDTRSAQKAMNADQRLDPSCKAQPLSDQRRRQTYGRNEGSLSREEVEDGKFCG</sequence>
<organism evidence="2 3">
    <name type="scientific">Diploscapter pachys</name>
    <dbReference type="NCBI Taxonomy" id="2018661"/>
    <lineage>
        <taxon>Eukaryota</taxon>
        <taxon>Metazoa</taxon>
        <taxon>Ecdysozoa</taxon>
        <taxon>Nematoda</taxon>
        <taxon>Chromadorea</taxon>
        <taxon>Rhabditida</taxon>
        <taxon>Rhabditina</taxon>
        <taxon>Rhabditomorpha</taxon>
        <taxon>Rhabditoidea</taxon>
        <taxon>Rhabditidae</taxon>
        <taxon>Diploscapter</taxon>
    </lineage>
</organism>
<dbReference type="Gene3D" id="3.30.70.330">
    <property type="match status" value="1"/>
</dbReference>
<dbReference type="SUPFAM" id="SSF54928">
    <property type="entry name" value="RNA-binding domain, RBD"/>
    <property type="match status" value="1"/>
</dbReference>
<keyword evidence="3" id="KW-1185">Reference proteome</keyword>
<feature type="compositionally biased region" description="Basic and acidic residues" evidence="1">
    <location>
        <begin position="127"/>
        <end position="139"/>
    </location>
</feature>
<dbReference type="InterPro" id="IPR035979">
    <property type="entry name" value="RBD_domain_sf"/>
</dbReference>
<accession>A0A2A2JBL5</accession>
<evidence type="ECO:0008006" key="4">
    <source>
        <dbReference type="Google" id="ProtNLM"/>
    </source>
</evidence>
<dbReference type="InterPro" id="IPR012677">
    <property type="entry name" value="Nucleotide-bd_a/b_plait_sf"/>
</dbReference>
<name>A0A2A2JBL5_9BILA</name>
<dbReference type="EMBL" id="LIAE01010542">
    <property type="protein sequence ID" value="PAV59170.1"/>
    <property type="molecule type" value="Genomic_DNA"/>
</dbReference>
<evidence type="ECO:0000256" key="1">
    <source>
        <dbReference type="SAM" id="MobiDB-lite"/>
    </source>
</evidence>
<proteinExistence type="predicted"/>
<reference evidence="2 3" key="1">
    <citation type="journal article" date="2017" name="Curr. Biol.">
        <title>Genome architecture and evolution of a unichromosomal asexual nematode.</title>
        <authorList>
            <person name="Fradin H."/>
            <person name="Zegar C."/>
            <person name="Gutwein M."/>
            <person name="Lucas J."/>
            <person name="Kovtun M."/>
            <person name="Corcoran D."/>
            <person name="Baugh L.R."/>
            <person name="Kiontke K."/>
            <person name="Gunsalus K."/>
            <person name="Fitch D.H."/>
            <person name="Piano F."/>
        </authorList>
    </citation>
    <scope>NUCLEOTIDE SEQUENCE [LARGE SCALE GENOMIC DNA]</scope>
    <source>
        <strain evidence="2">PF1309</strain>
    </source>
</reference>
<dbReference type="GO" id="GO:0003676">
    <property type="term" value="F:nucleic acid binding"/>
    <property type="evidence" value="ECO:0007669"/>
    <property type="project" value="InterPro"/>
</dbReference>
<protein>
    <recommendedName>
        <fullName evidence="4">RRM domain-containing protein</fullName>
    </recommendedName>
</protein>
<dbReference type="STRING" id="2018661.A0A2A2JBL5"/>
<feature type="region of interest" description="Disordered" evidence="1">
    <location>
        <begin position="95"/>
        <end position="139"/>
    </location>
</feature>
<dbReference type="AlphaFoldDB" id="A0A2A2JBL5"/>